<evidence type="ECO:0008006" key="3">
    <source>
        <dbReference type="Google" id="ProtNLM"/>
    </source>
</evidence>
<proteinExistence type="predicted"/>
<dbReference type="KEGG" id="spar:SPRG_12841"/>
<evidence type="ECO:0000313" key="1">
    <source>
        <dbReference type="EMBL" id="KDO21975.1"/>
    </source>
</evidence>
<dbReference type="OMA" id="MGTTRVL"/>
<gene>
    <name evidence="1" type="ORF">SPRG_12841</name>
</gene>
<accession>A0A067BYP4</accession>
<protein>
    <recommendedName>
        <fullName evidence="3">Exportin-1/Importin-beta-like domain-containing protein</fullName>
    </recommendedName>
</protein>
<sequence>MDALWTNAGSMPIADIVKANVHRTDVGEAGTRAWTDALLADLVAQCDLVDSSASPTAIPNESQLGTLLSAAGLTIRYVTETSVFKSYLGAFEAVFLRVLRLTHWTKPYLGLKMVALRGCTRLMECFESTSASLAPVLLSWTHTLLVQCALDSLSTQLLFRPTCELLNVLVQTQPSAASTLLTEVLPEILELHTSVFVTSTDYHNDIVEWNTLANVVLDQLFPALPSARQLMTATASSTPSRGLPSRVPPATWRAFLETLPSLTDVASIAAILPALYRLAVVEYGGDVANETFNLFLSHLLDGLRALPWDHPSQLELGHGLVESVRDLLIAGHLQQQALAPDADVFSTLEALVHKLPELAKDRMFKGVKAMLPDLRDATTEAFIALMYCMGRDFWDLQAAFVRDVAMKLADPLVFGDVLFVLRPSSDAKYEPYERLVSTTVAMLQKGLQQLHRYSKPMAQRLLGSVGHTVAGAGPFIAPYVADVAETLVDLYGTGSNSLQDLFVVALTHLYVASPFTETDLVQGYCDILSTSVLDTKASGLESLAMLLAKDAPWVVRTLPAPFWTAFLETCTDALSSFPVFEEDVPVIVRQLQLCTQLLPHQSNMDAWNTNVLLPMVAHFHDVVCDEGLIEVQDASQMLLDALQRR</sequence>
<dbReference type="EMBL" id="KK583277">
    <property type="protein sequence ID" value="KDO21975.1"/>
    <property type="molecule type" value="Genomic_DNA"/>
</dbReference>
<dbReference type="OrthoDB" id="66167at2759"/>
<dbReference type="Proteomes" id="UP000030745">
    <property type="component" value="Unassembled WGS sequence"/>
</dbReference>
<dbReference type="AlphaFoldDB" id="A0A067BYP4"/>
<evidence type="ECO:0000313" key="2">
    <source>
        <dbReference type="Proteomes" id="UP000030745"/>
    </source>
</evidence>
<name>A0A067BYP4_SAPPC</name>
<organism evidence="1 2">
    <name type="scientific">Saprolegnia parasitica (strain CBS 223.65)</name>
    <dbReference type="NCBI Taxonomy" id="695850"/>
    <lineage>
        <taxon>Eukaryota</taxon>
        <taxon>Sar</taxon>
        <taxon>Stramenopiles</taxon>
        <taxon>Oomycota</taxon>
        <taxon>Saprolegniomycetes</taxon>
        <taxon>Saprolegniales</taxon>
        <taxon>Saprolegniaceae</taxon>
        <taxon>Saprolegnia</taxon>
    </lineage>
</organism>
<dbReference type="RefSeq" id="XP_012207316.1">
    <property type="nucleotide sequence ID" value="XM_012351926.1"/>
</dbReference>
<dbReference type="GeneID" id="24134767"/>
<keyword evidence="2" id="KW-1185">Reference proteome</keyword>
<dbReference type="STRING" id="695850.A0A067BYP4"/>
<reference evidence="1 2" key="1">
    <citation type="journal article" date="2013" name="PLoS Genet.">
        <title>Distinctive expansion of potential virulence genes in the genome of the oomycete fish pathogen Saprolegnia parasitica.</title>
        <authorList>
            <person name="Jiang R.H."/>
            <person name="de Bruijn I."/>
            <person name="Haas B.J."/>
            <person name="Belmonte R."/>
            <person name="Lobach L."/>
            <person name="Christie J."/>
            <person name="van den Ackerveken G."/>
            <person name="Bottin A."/>
            <person name="Bulone V."/>
            <person name="Diaz-Moreno S.M."/>
            <person name="Dumas B."/>
            <person name="Fan L."/>
            <person name="Gaulin E."/>
            <person name="Govers F."/>
            <person name="Grenville-Briggs L.J."/>
            <person name="Horner N.R."/>
            <person name="Levin J.Z."/>
            <person name="Mammella M."/>
            <person name="Meijer H.J."/>
            <person name="Morris P."/>
            <person name="Nusbaum C."/>
            <person name="Oome S."/>
            <person name="Phillips A.J."/>
            <person name="van Rooyen D."/>
            <person name="Rzeszutek E."/>
            <person name="Saraiva M."/>
            <person name="Secombes C.J."/>
            <person name="Seidl M.F."/>
            <person name="Snel B."/>
            <person name="Stassen J.H."/>
            <person name="Sykes S."/>
            <person name="Tripathy S."/>
            <person name="van den Berg H."/>
            <person name="Vega-Arreguin J.C."/>
            <person name="Wawra S."/>
            <person name="Young S.K."/>
            <person name="Zeng Q."/>
            <person name="Dieguez-Uribeondo J."/>
            <person name="Russ C."/>
            <person name="Tyler B.M."/>
            <person name="van West P."/>
        </authorList>
    </citation>
    <scope>NUCLEOTIDE SEQUENCE [LARGE SCALE GENOMIC DNA]</scope>
    <source>
        <strain evidence="1 2">CBS 223.65</strain>
    </source>
</reference>
<dbReference type="InterPro" id="IPR016024">
    <property type="entry name" value="ARM-type_fold"/>
</dbReference>
<dbReference type="SUPFAM" id="SSF48371">
    <property type="entry name" value="ARM repeat"/>
    <property type="match status" value="1"/>
</dbReference>
<dbReference type="VEuPathDB" id="FungiDB:SPRG_12841"/>